<feature type="region of interest" description="Disordered" evidence="9">
    <location>
        <begin position="306"/>
        <end position="367"/>
    </location>
</feature>
<keyword evidence="5 8" id="KW-0863">Zinc-finger</keyword>
<dbReference type="PANTHER" id="PTHR46463:SF27">
    <property type="entry name" value="OS03G0788800 PROTEIN"/>
    <property type="match status" value="1"/>
</dbReference>
<evidence type="ECO:0000256" key="1">
    <source>
        <dbReference type="ARBA" id="ARBA00000900"/>
    </source>
</evidence>
<keyword evidence="7" id="KW-0862">Zinc</keyword>
<evidence type="ECO:0000256" key="4">
    <source>
        <dbReference type="ARBA" id="ARBA00022723"/>
    </source>
</evidence>
<evidence type="ECO:0000256" key="8">
    <source>
        <dbReference type="PROSITE-ProRule" id="PRU00175"/>
    </source>
</evidence>
<dbReference type="GO" id="GO:0008270">
    <property type="term" value="F:zinc ion binding"/>
    <property type="evidence" value="ECO:0007669"/>
    <property type="project" value="UniProtKB-KW"/>
</dbReference>
<dbReference type="SMART" id="SM00184">
    <property type="entry name" value="RING"/>
    <property type="match status" value="1"/>
</dbReference>
<name>A0A833R048_9POAL</name>
<accession>A0A833R048</accession>
<evidence type="ECO:0000256" key="9">
    <source>
        <dbReference type="SAM" id="MobiDB-lite"/>
    </source>
</evidence>
<dbReference type="PANTHER" id="PTHR46463">
    <property type="entry name" value="ZINC FINGER, RING/FYVE/PHD-TYPE"/>
    <property type="match status" value="1"/>
</dbReference>
<comment type="catalytic activity">
    <reaction evidence="1">
        <text>S-ubiquitinyl-[E2 ubiquitin-conjugating enzyme]-L-cysteine + [acceptor protein]-L-lysine = [E2 ubiquitin-conjugating enzyme]-L-cysteine + N(6)-ubiquitinyl-[acceptor protein]-L-lysine.</text>
        <dbReference type="EC" id="2.3.2.27"/>
    </reaction>
</comment>
<keyword evidence="3" id="KW-0808">Transferase</keyword>
<gene>
    <name evidence="11" type="ORF">FCM35_KLT07664</name>
</gene>
<dbReference type="OrthoDB" id="8062037at2759"/>
<feature type="compositionally biased region" description="Polar residues" evidence="9">
    <location>
        <begin position="316"/>
        <end position="330"/>
    </location>
</feature>
<dbReference type="SUPFAM" id="SSF57850">
    <property type="entry name" value="RING/U-box"/>
    <property type="match status" value="1"/>
</dbReference>
<feature type="compositionally biased region" description="Low complexity" evidence="9">
    <location>
        <begin position="190"/>
        <end position="229"/>
    </location>
</feature>
<feature type="domain" description="RING-type" evidence="10">
    <location>
        <begin position="27"/>
        <end position="67"/>
    </location>
</feature>
<keyword evidence="4" id="KW-0479">Metal-binding</keyword>
<evidence type="ECO:0000256" key="3">
    <source>
        <dbReference type="ARBA" id="ARBA00022679"/>
    </source>
</evidence>
<keyword evidence="12" id="KW-1185">Reference proteome</keyword>
<dbReference type="EMBL" id="SWLB01000017">
    <property type="protein sequence ID" value="KAF3327546.1"/>
    <property type="molecule type" value="Genomic_DNA"/>
</dbReference>
<sequence length="367" mass="39702">MDKMENQHSSAVAFVEGGTQDACEDNCSICLEPFCNSDPSTVTSCNHDFHLQCILEWCQRSSQCPMCWQPICMKDSTSQMLLEVVEKERIVRGNRFRQPVYRHPALPGSEFEQLEASVESVDLAEMERLAAAAITDMAYEFAGRERVSNSNRLMNSVSFSAPVSPENAVATSSRAITGEVGQQVPPPQLNPSNPAPVQTSPSLSIGASGNNIGGSSNRNSSGRPTSGSNETAGPSELQGFSESFKSRLNSASSRYRESIRKNTRGWKERLFSRNVTLSDLGSEVKKEVSNGIANVSRMMQRLEAKDNSYVNEVGRNKNSADGLSNTNPNPSIRLHLSRVAASDGSSSSPFLSNASSSNARVASSSSK</sequence>
<dbReference type="GO" id="GO:0061630">
    <property type="term" value="F:ubiquitin protein ligase activity"/>
    <property type="evidence" value="ECO:0007669"/>
    <property type="project" value="UniProtKB-EC"/>
</dbReference>
<evidence type="ECO:0000313" key="11">
    <source>
        <dbReference type="EMBL" id="KAF3327546.1"/>
    </source>
</evidence>
<dbReference type="Proteomes" id="UP000623129">
    <property type="component" value="Unassembled WGS sequence"/>
</dbReference>
<proteinExistence type="predicted"/>
<dbReference type="InterPro" id="IPR013083">
    <property type="entry name" value="Znf_RING/FYVE/PHD"/>
</dbReference>
<dbReference type="Gene3D" id="3.30.40.10">
    <property type="entry name" value="Zinc/RING finger domain, C3HC4 (zinc finger)"/>
    <property type="match status" value="1"/>
</dbReference>
<evidence type="ECO:0000256" key="5">
    <source>
        <dbReference type="ARBA" id="ARBA00022771"/>
    </source>
</evidence>
<dbReference type="AlphaFoldDB" id="A0A833R048"/>
<comment type="caution">
    <text evidence="11">The sequence shown here is derived from an EMBL/GenBank/DDBJ whole genome shotgun (WGS) entry which is preliminary data.</text>
</comment>
<evidence type="ECO:0000256" key="6">
    <source>
        <dbReference type="ARBA" id="ARBA00022786"/>
    </source>
</evidence>
<dbReference type="Pfam" id="PF13639">
    <property type="entry name" value="zf-RING_2"/>
    <property type="match status" value="1"/>
</dbReference>
<feature type="region of interest" description="Disordered" evidence="9">
    <location>
        <begin position="180"/>
        <end position="241"/>
    </location>
</feature>
<keyword evidence="6" id="KW-0833">Ubl conjugation pathway</keyword>
<evidence type="ECO:0000256" key="2">
    <source>
        <dbReference type="ARBA" id="ARBA00012483"/>
    </source>
</evidence>
<organism evidence="11 12">
    <name type="scientific">Carex littledalei</name>
    <dbReference type="NCBI Taxonomy" id="544730"/>
    <lineage>
        <taxon>Eukaryota</taxon>
        <taxon>Viridiplantae</taxon>
        <taxon>Streptophyta</taxon>
        <taxon>Embryophyta</taxon>
        <taxon>Tracheophyta</taxon>
        <taxon>Spermatophyta</taxon>
        <taxon>Magnoliopsida</taxon>
        <taxon>Liliopsida</taxon>
        <taxon>Poales</taxon>
        <taxon>Cyperaceae</taxon>
        <taxon>Cyperoideae</taxon>
        <taxon>Cariceae</taxon>
        <taxon>Carex</taxon>
        <taxon>Carex subgen. Euthyceras</taxon>
    </lineage>
</organism>
<evidence type="ECO:0000259" key="10">
    <source>
        <dbReference type="PROSITE" id="PS50089"/>
    </source>
</evidence>
<evidence type="ECO:0000256" key="7">
    <source>
        <dbReference type="ARBA" id="ARBA00022833"/>
    </source>
</evidence>
<dbReference type="InterPro" id="IPR001841">
    <property type="entry name" value="Znf_RING"/>
</dbReference>
<protein>
    <recommendedName>
        <fullName evidence="2">RING-type E3 ubiquitin transferase</fullName>
        <ecNumber evidence="2">2.3.2.27</ecNumber>
    </recommendedName>
</protein>
<feature type="compositionally biased region" description="Low complexity" evidence="9">
    <location>
        <begin position="337"/>
        <end position="367"/>
    </location>
</feature>
<reference evidence="11" key="1">
    <citation type="submission" date="2020-01" db="EMBL/GenBank/DDBJ databases">
        <title>Genome sequence of Kobresia littledalei, the first chromosome-level genome in the family Cyperaceae.</title>
        <authorList>
            <person name="Qu G."/>
        </authorList>
    </citation>
    <scope>NUCLEOTIDE SEQUENCE</scope>
    <source>
        <strain evidence="11">C.B.Clarke</strain>
        <tissue evidence="11">Leaf</tissue>
    </source>
</reference>
<dbReference type="PROSITE" id="PS50089">
    <property type="entry name" value="ZF_RING_2"/>
    <property type="match status" value="1"/>
</dbReference>
<dbReference type="EC" id="2.3.2.27" evidence="2"/>
<evidence type="ECO:0000313" key="12">
    <source>
        <dbReference type="Proteomes" id="UP000623129"/>
    </source>
</evidence>